<protein>
    <recommendedName>
        <fullName evidence="2">DUF6590 domain-containing protein</fullName>
    </recommendedName>
</protein>
<sequence>MSASGPSDWIWSPEYQRYYRWDWNGQCIWAPAPTSDVERPASVQAQVSNQVEPASLHGSSSAKRGRGDTIEGKWSRESGESHYEELDPLRYSEHVHSQIRRFVVVRAKRGFCYACPIYTYSGRGTLKPGVNAAEHAIAYSWGHQPQLLKDENGITKPPIAIVMNEGERPLDMTSRIYFGITHPVQHNVKVKDIGYVPKDFMPALIASWKEELDKELEESSVGRGHEDVTKTAEASDYLETVRNPRAFLKKGRVFETSDSQMGTARFVVIKSQSTNSVVLPLESYQHPTRTHYGGTSNNYADVVPVDSYPSSFPDHNMSSTDRLYVKVENANASLDPTSRINLGAPMTIDHDIKVQNIGRVVGDSVKLLDKSYTDSLHYAYADGAAHQAYN</sequence>
<dbReference type="InterPro" id="IPR046497">
    <property type="entry name" value="DUF6590"/>
</dbReference>
<name>A0A8K0RBP3_9PLEO</name>
<evidence type="ECO:0000313" key="4">
    <source>
        <dbReference type="Proteomes" id="UP000813461"/>
    </source>
</evidence>
<reference evidence="3" key="1">
    <citation type="journal article" date="2021" name="Nat. Commun.">
        <title>Genetic determinants of endophytism in the Arabidopsis root mycobiome.</title>
        <authorList>
            <person name="Mesny F."/>
            <person name="Miyauchi S."/>
            <person name="Thiergart T."/>
            <person name="Pickel B."/>
            <person name="Atanasova L."/>
            <person name="Karlsson M."/>
            <person name="Huettel B."/>
            <person name="Barry K.W."/>
            <person name="Haridas S."/>
            <person name="Chen C."/>
            <person name="Bauer D."/>
            <person name="Andreopoulos W."/>
            <person name="Pangilinan J."/>
            <person name="LaButti K."/>
            <person name="Riley R."/>
            <person name="Lipzen A."/>
            <person name="Clum A."/>
            <person name="Drula E."/>
            <person name="Henrissat B."/>
            <person name="Kohler A."/>
            <person name="Grigoriev I.V."/>
            <person name="Martin F.M."/>
            <person name="Hacquard S."/>
        </authorList>
    </citation>
    <scope>NUCLEOTIDE SEQUENCE</scope>
    <source>
        <strain evidence="3">MPI-SDFR-AT-0120</strain>
    </source>
</reference>
<proteinExistence type="predicted"/>
<dbReference type="AlphaFoldDB" id="A0A8K0RBP3"/>
<evidence type="ECO:0000256" key="1">
    <source>
        <dbReference type="SAM" id="MobiDB-lite"/>
    </source>
</evidence>
<comment type="caution">
    <text evidence="3">The sequence shown here is derived from an EMBL/GenBank/DDBJ whole genome shotgun (WGS) entry which is preliminary data.</text>
</comment>
<dbReference type="OrthoDB" id="3559580at2759"/>
<feature type="compositionally biased region" description="Basic and acidic residues" evidence="1">
    <location>
        <begin position="65"/>
        <end position="78"/>
    </location>
</feature>
<feature type="domain" description="DUF6590" evidence="2">
    <location>
        <begin position="87"/>
        <end position="205"/>
    </location>
</feature>
<accession>A0A8K0RBP3</accession>
<dbReference type="Proteomes" id="UP000813461">
    <property type="component" value="Unassembled WGS sequence"/>
</dbReference>
<feature type="domain" description="DUF6590" evidence="2">
    <location>
        <begin position="262"/>
        <end position="369"/>
    </location>
</feature>
<feature type="region of interest" description="Disordered" evidence="1">
    <location>
        <begin position="49"/>
        <end position="78"/>
    </location>
</feature>
<dbReference type="PANTHER" id="PTHR35391:SF5">
    <property type="entry name" value="DUF6590 DOMAIN-CONTAINING PROTEIN"/>
    <property type="match status" value="1"/>
</dbReference>
<dbReference type="EMBL" id="JAGMVJ010000003">
    <property type="protein sequence ID" value="KAH7092334.1"/>
    <property type="molecule type" value="Genomic_DNA"/>
</dbReference>
<evidence type="ECO:0000259" key="2">
    <source>
        <dbReference type="Pfam" id="PF20233"/>
    </source>
</evidence>
<evidence type="ECO:0000313" key="3">
    <source>
        <dbReference type="EMBL" id="KAH7092334.1"/>
    </source>
</evidence>
<dbReference type="Pfam" id="PF20233">
    <property type="entry name" value="DUF6590"/>
    <property type="match status" value="2"/>
</dbReference>
<organism evidence="3 4">
    <name type="scientific">Paraphoma chrysanthemicola</name>
    <dbReference type="NCBI Taxonomy" id="798071"/>
    <lineage>
        <taxon>Eukaryota</taxon>
        <taxon>Fungi</taxon>
        <taxon>Dikarya</taxon>
        <taxon>Ascomycota</taxon>
        <taxon>Pezizomycotina</taxon>
        <taxon>Dothideomycetes</taxon>
        <taxon>Pleosporomycetidae</taxon>
        <taxon>Pleosporales</taxon>
        <taxon>Pleosporineae</taxon>
        <taxon>Phaeosphaeriaceae</taxon>
        <taxon>Paraphoma</taxon>
    </lineage>
</organism>
<feature type="compositionally biased region" description="Polar residues" evidence="1">
    <location>
        <begin position="49"/>
        <end position="62"/>
    </location>
</feature>
<gene>
    <name evidence="3" type="ORF">FB567DRAFT_545497</name>
</gene>
<keyword evidence="4" id="KW-1185">Reference proteome</keyword>
<dbReference type="PANTHER" id="PTHR35391">
    <property type="entry name" value="C2H2-TYPE DOMAIN-CONTAINING PROTEIN-RELATED"/>
    <property type="match status" value="1"/>
</dbReference>